<dbReference type="InterPro" id="IPR015943">
    <property type="entry name" value="WD40/YVTN_repeat-like_dom_sf"/>
</dbReference>
<dbReference type="OrthoDB" id="10251741at2759"/>
<sequence>MTSQASVIHYAPSLNEVTFAEVEGQLLQLKNAFDPNIDVYVRAEGVLFQQLQIPANLIRPDAYHRGSRIIVKNLPSQKSLYGVLRNGFSMFTEAFFGAQYLIRALGRSVSEFLPSFLSDPIFDMDTQRYMHSLFDELKKYPAKILAWHPYVSMFAVAHKSDVIFLYDLRVEEWFPEVLETALQKDITCMSWKPLGGNILAVGCKLGICLWELSLEQKKASVKGPSGFDAWMRYINYPGHDNIVSIAWHPHGSIILWNTSFGSGTPLTINRKVAFLSWSPVGELLFASFLDGKIEVWETQRWTSKIITAPIPFRLPTACWTMDGRALFLAFEGDQCVRSLSISPNLDAEWFPEEYMSYIPDCTGKTVEQLAIDPTGERLVVCFKDTPLLVIFHAKRPTLVSRGSSLLSAQGIMRGPSWHDPDDIGAFLNQPDPKAISITFARHFAKGALLSLVCNEFAFYDTVSQII</sequence>
<dbReference type="PANTHER" id="PTHR14494:SF0">
    <property type="entry name" value="ALADIN"/>
    <property type="match status" value="1"/>
</dbReference>
<accession>A0A9N9N8W5</accession>
<dbReference type="SMART" id="SM00320">
    <property type="entry name" value="WD40"/>
    <property type="match status" value="3"/>
</dbReference>
<dbReference type="Proteomes" id="UP000789342">
    <property type="component" value="Unassembled WGS sequence"/>
</dbReference>
<evidence type="ECO:0000313" key="2">
    <source>
        <dbReference type="Proteomes" id="UP000789342"/>
    </source>
</evidence>
<dbReference type="EMBL" id="CAJVPV010019909">
    <property type="protein sequence ID" value="CAG8712956.1"/>
    <property type="molecule type" value="Genomic_DNA"/>
</dbReference>
<dbReference type="InterPro" id="IPR001680">
    <property type="entry name" value="WD40_rpt"/>
</dbReference>
<protein>
    <submittedName>
        <fullName evidence="1">18619_t:CDS:1</fullName>
    </submittedName>
</protein>
<dbReference type="Gene3D" id="2.130.10.10">
    <property type="entry name" value="YVTN repeat-like/Quinoprotein amine dehydrogenase"/>
    <property type="match status" value="1"/>
</dbReference>
<dbReference type="InterPro" id="IPR036322">
    <property type="entry name" value="WD40_repeat_dom_sf"/>
</dbReference>
<reference evidence="1" key="1">
    <citation type="submission" date="2021-06" db="EMBL/GenBank/DDBJ databases">
        <authorList>
            <person name="Kallberg Y."/>
            <person name="Tangrot J."/>
            <person name="Rosling A."/>
        </authorList>
    </citation>
    <scope>NUCLEOTIDE SEQUENCE</scope>
    <source>
        <strain evidence="1">CL551</strain>
    </source>
</reference>
<organism evidence="1 2">
    <name type="scientific">Acaulospora morrowiae</name>
    <dbReference type="NCBI Taxonomy" id="94023"/>
    <lineage>
        <taxon>Eukaryota</taxon>
        <taxon>Fungi</taxon>
        <taxon>Fungi incertae sedis</taxon>
        <taxon>Mucoromycota</taxon>
        <taxon>Glomeromycotina</taxon>
        <taxon>Glomeromycetes</taxon>
        <taxon>Diversisporales</taxon>
        <taxon>Acaulosporaceae</taxon>
        <taxon>Acaulospora</taxon>
    </lineage>
</organism>
<name>A0A9N9N8W5_9GLOM</name>
<dbReference type="PANTHER" id="PTHR14494">
    <property type="entry name" value="ALADIN/ADRACALIN/AAAS"/>
    <property type="match status" value="1"/>
</dbReference>
<dbReference type="InterPro" id="IPR045139">
    <property type="entry name" value="Aladin"/>
</dbReference>
<comment type="caution">
    <text evidence="1">The sequence shown here is derived from an EMBL/GenBank/DDBJ whole genome shotgun (WGS) entry which is preliminary data.</text>
</comment>
<evidence type="ECO:0000313" key="1">
    <source>
        <dbReference type="EMBL" id="CAG8712956.1"/>
    </source>
</evidence>
<gene>
    <name evidence="1" type="ORF">AMORRO_LOCUS12816</name>
</gene>
<dbReference type="AlphaFoldDB" id="A0A9N9N8W5"/>
<dbReference type="GO" id="GO:0005643">
    <property type="term" value="C:nuclear pore"/>
    <property type="evidence" value="ECO:0007669"/>
    <property type="project" value="TreeGrafter"/>
</dbReference>
<keyword evidence="2" id="KW-1185">Reference proteome</keyword>
<dbReference type="GO" id="GO:0006913">
    <property type="term" value="P:nucleocytoplasmic transport"/>
    <property type="evidence" value="ECO:0007669"/>
    <property type="project" value="TreeGrafter"/>
</dbReference>
<proteinExistence type="predicted"/>
<dbReference type="SUPFAM" id="SSF50978">
    <property type="entry name" value="WD40 repeat-like"/>
    <property type="match status" value="1"/>
</dbReference>